<name>A0A916Y8I5_9HYPH</name>
<comment type="caution">
    <text evidence="1">The sequence shown here is derived from an EMBL/GenBank/DDBJ whole genome shotgun (WGS) entry which is preliminary data.</text>
</comment>
<keyword evidence="2" id="KW-1185">Reference proteome</keyword>
<organism evidence="1 2">
    <name type="scientific">Aureimonas glaciei</name>
    <dbReference type="NCBI Taxonomy" id="1776957"/>
    <lineage>
        <taxon>Bacteria</taxon>
        <taxon>Pseudomonadati</taxon>
        <taxon>Pseudomonadota</taxon>
        <taxon>Alphaproteobacteria</taxon>
        <taxon>Hyphomicrobiales</taxon>
        <taxon>Aurantimonadaceae</taxon>
        <taxon>Aureimonas</taxon>
    </lineage>
</organism>
<accession>A0A916Y8I5</accession>
<protein>
    <submittedName>
        <fullName evidence="1">Uncharacterized protein</fullName>
    </submittedName>
</protein>
<dbReference type="EMBL" id="BMJJ01000012">
    <property type="protein sequence ID" value="GGD34744.1"/>
    <property type="molecule type" value="Genomic_DNA"/>
</dbReference>
<evidence type="ECO:0000313" key="1">
    <source>
        <dbReference type="EMBL" id="GGD34744.1"/>
    </source>
</evidence>
<reference evidence="1" key="1">
    <citation type="journal article" date="2014" name="Int. J. Syst. Evol. Microbiol.">
        <title>Complete genome sequence of Corynebacterium casei LMG S-19264T (=DSM 44701T), isolated from a smear-ripened cheese.</title>
        <authorList>
            <consortium name="US DOE Joint Genome Institute (JGI-PGF)"/>
            <person name="Walter F."/>
            <person name="Albersmeier A."/>
            <person name="Kalinowski J."/>
            <person name="Ruckert C."/>
        </authorList>
    </citation>
    <scope>NUCLEOTIDE SEQUENCE</scope>
    <source>
        <strain evidence="1">CGMCC 1.15493</strain>
    </source>
</reference>
<dbReference type="Proteomes" id="UP000613160">
    <property type="component" value="Unassembled WGS sequence"/>
</dbReference>
<proteinExistence type="predicted"/>
<sequence length="89" mass="9788">MDSKSECNVHRKMLRGLTRSEAATLYFLHSRQLSNSGGAGVCDLDENQRARIKVLLVRGLAEFVLALDGTRRCIPTKTGRAIIACMAPQ</sequence>
<reference evidence="1" key="2">
    <citation type="submission" date="2020-09" db="EMBL/GenBank/DDBJ databases">
        <authorList>
            <person name="Sun Q."/>
            <person name="Zhou Y."/>
        </authorList>
    </citation>
    <scope>NUCLEOTIDE SEQUENCE</scope>
    <source>
        <strain evidence="1">CGMCC 1.15493</strain>
    </source>
</reference>
<evidence type="ECO:0000313" key="2">
    <source>
        <dbReference type="Proteomes" id="UP000613160"/>
    </source>
</evidence>
<dbReference type="AlphaFoldDB" id="A0A916Y8I5"/>
<gene>
    <name evidence="1" type="ORF">GCM10011335_42230</name>
</gene>